<reference evidence="2" key="1">
    <citation type="submission" date="2022-11" db="UniProtKB">
        <authorList>
            <consortium name="WormBaseParasite"/>
        </authorList>
    </citation>
    <scope>IDENTIFICATION</scope>
</reference>
<keyword evidence="1" id="KW-1185">Reference proteome</keyword>
<dbReference type="AlphaFoldDB" id="A0A915EKY4"/>
<evidence type="ECO:0000313" key="2">
    <source>
        <dbReference type="WBParaSite" id="jg6992"/>
    </source>
</evidence>
<name>A0A915EKY4_9BILA</name>
<evidence type="ECO:0000313" key="1">
    <source>
        <dbReference type="Proteomes" id="UP000887574"/>
    </source>
</evidence>
<dbReference type="Proteomes" id="UP000887574">
    <property type="component" value="Unplaced"/>
</dbReference>
<proteinExistence type="predicted"/>
<dbReference type="WBParaSite" id="jg6992">
    <property type="protein sequence ID" value="jg6992"/>
    <property type="gene ID" value="jg6992"/>
</dbReference>
<sequence>MMNSLTKLWNSIECFTEAVIKVSPIQVARNIQGTTNSHPCLYRLSAPSSLQLANAFVEGSCMFTMLSGPMQGIFQVETV</sequence>
<protein>
    <submittedName>
        <fullName evidence="2">Uncharacterized protein</fullName>
    </submittedName>
</protein>
<organism evidence="1 2">
    <name type="scientific">Ditylenchus dipsaci</name>
    <dbReference type="NCBI Taxonomy" id="166011"/>
    <lineage>
        <taxon>Eukaryota</taxon>
        <taxon>Metazoa</taxon>
        <taxon>Ecdysozoa</taxon>
        <taxon>Nematoda</taxon>
        <taxon>Chromadorea</taxon>
        <taxon>Rhabditida</taxon>
        <taxon>Tylenchina</taxon>
        <taxon>Tylenchomorpha</taxon>
        <taxon>Sphaerularioidea</taxon>
        <taxon>Anguinidae</taxon>
        <taxon>Anguininae</taxon>
        <taxon>Ditylenchus</taxon>
    </lineage>
</organism>
<accession>A0A915EKY4</accession>